<organism evidence="1 2">
    <name type="scientific">Pseudoalteromonas aliena SW19</name>
    <dbReference type="NCBI Taxonomy" id="1314866"/>
    <lineage>
        <taxon>Bacteria</taxon>
        <taxon>Pseudomonadati</taxon>
        <taxon>Pseudomonadota</taxon>
        <taxon>Gammaproteobacteria</taxon>
        <taxon>Alteromonadales</taxon>
        <taxon>Pseudoalteromonadaceae</taxon>
        <taxon>Pseudoalteromonas</taxon>
    </lineage>
</organism>
<evidence type="ECO:0000313" key="1">
    <source>
        <dbReference type="EMBL" id="MBE0359442.1"/>
    </source>
</evidence>
<comment type="caution">
    <text evidence="1">The sequence shown here is derived from an EMBL/GenBank/DDBJ whole genome shotgun (WGS) entry which is preliminary data.</text>
</comment>
<sequence>MQVINPTTKDQRALKIKSSAYSMLSFFGWDFTLLNFQ</sequence>
<reference evidence="1 2" key="1">
    <citation type="submission" date="2015-06" db="EMBL/GenBank/DDBJ databases">
        <title>Genome sequence of Pseudoalteromonas aliena.</title>
        <authorList>
            <person name="Xie B.-B."/>
            <person name="Rong J.-C."/>
            <person name="Qin Q.-L."/>
            <person name="Zhang Y.-Z."/>
        </authorList>
    </citation>
    <scope>NUCLEOTIDE SEQUENCE [LARGE SCALE GENOMIC DNA]</scope>
    <source>
        <strain evidence="1 2">SW19</strain>
    </source>
</reference>
<accession>A0ABR9DYS2</accession>
<dbReference type="Proteomes" id="UP000648482">
    <property type="component" value="Unassembled WGS sequence"/>
</dbReference>
<keyword evidence="2" id="KW-1185">Reference proteome</keyword>
<protein>
    <submittedName>
        <fullName evidence="1">Uncharacterized protein</fullName>
    </submittedName>
</protein>
<proteinExistence type="predicted"/>
<evidence type="ECO:0000313" key="2">
    <source>
        <dbReference type="Proteomes" id="UP000648482"/>
    </source>
</evidence>
<dbReference type="EMBL" id="AQGU01000025">
    <property type="protein sequence ID" value="MBE0359442.1"/>
    <property type="molecule type" value="Genomic_DNA"/>
</dbReference>
<gene>
    <name evidence="1" type="ORF">PALI_a0700</name>
</gene>
<name>A0ABR9DYS2_9GAMM</name>